<evidence type="ECO:0000313" key="3">
    <source>
        <dbReference type="Proteomes" id="UP001589870"/>
    </source>
</evidence>
<sequence>MRRDPRLPATPDTIVVFSDLNCSFAHLAVHRLHQARRRLGLEGLLRFDHRCFPLELFNRTVNERPGVDSEVSVVGALDPGAGWRLRQGPDWSYPVTMLPPLEAVQAAKAQGLGASEQLDLALRRAFWAEGRCISLRHEILDIAAGSGCVDVDALAQALDDGRARSAVMDQFTAARHGRVTCSPHVFLYDGTDFANPGVRARWVNGDFGVGFPVIDADDPTIYTDILARAADLAAMAA</sequence>
<accession>A0ABV6TYD9</accession>
<dbReference type="InterPro" id="IPR001853">
    <property type="entry name" value="DSBA-like_thioredoxin_dom"/>
</dbReference>
<dbReference type="InterPro" id="IPR036249">
    <property type="entry name" value="Thioredoxin-like_sf"/>
</dbReference>
<evidence type="ECO:0000259" key="1">
    <source>
        <dbReference type="Pfam" id="PF01323"/>
    </source>
</evidence>
<proteinExistence type="predicted"/>
<dbReference type="RefSeq" id="WP_394299449.1">
    <property type="nucleotide sequence ID" value="NZ_JBHMQT010000003.1"/>
</dbReference>
<comment type="caution">
    <text evidence="2">The sequence shown here is derived from an EMBL/GenBank/DDBJ whole genome shotgun (WGS) entry which is preliminary data.</text>
</comment>
<dbReference type="Proteomes" id="UP001589870">
    <property type="component" value="Unassembled WGS sequence"/>
</dbReference>
<gene>
    <name evidence="2" type="ORF">ACFHYQ_02835</name>
</gene>
<feature type="domain" description="DSBA-like thioredoxin" evidence="1">
    <location>
        <begin position="13"/>
        <end position="191"/>
    </location>
</feature>
<dbReference type="SUPFAM" id="SSF52833">
    <property type="entry name" value="Thioredoxin-like"/>
    <property type="match status" value="1"/>
</dbReference>
<dbReference type="Gene3D" id="3.40.30.10">
    <property type="entry name" value="Glutaredoxin"/>
    <property type="match status" value="1"/>
</dbReference>
<dbReference type="EMBL" id="JBHMQT010000003">
    <property type="protein sequence ID" value="MFC0861227.1"/>
    <property type="molecule type" value="Genomic_DNA"/>
</dbReference>
<evidence type="ECO:0000313" key="2">
    <source>
        <dbReference type="EMBL" id="MFC0861227.1"/>
    </source>
</evidence>
<name>A0ABV6TYD9_9ACTN</name>
<dbReference type="Pfam" id="PF01323">
    <property type="entry name" value="DSBA"/>
    <property type="match status" value="1"/>
</dbReference>
<protein>
    <submittedName>
        <fullName evidence="2">DsbA family protein</fullName>
    </submittedName>
</protein>
<keyword evidence="3" id="KW-1185">Reference proteome</keyword>
<organism evidence="2 3">
    <name type="scientific">Sphaerimonospora cavernae</name>
    <dbReference type="NCBI Taxonomy" id="1740611"/>
    <lineage>
        <taxon>Bacteria</taxon>
        <taxon>Bacillati</taxon>
        <taxon>Actinomycetota</taxon>
        <taxon>Actinomycetes</taxon>
        <taxon>Streptosporangiales</taxon>
        <taxon>Streptosporangiaceae</taxon>
        <taxon>Sphaerimonospora</taxon>
    </lineage>
</organism>
<reference evidence="2 3" key="1">
    <citation type="submission" date="2024-09" db="EMBL/GenBank/DDBJ databases">
        <authorList>
            <person name="Sun Q."/>
            <person name="Mori K."/>
        </authorList>
    </citation>
    <scope>NUCLEOTIDE SEQUENCE [LARGE SCALE GENOMIC DNA]</scope>
    <source>
        <strain evidence="2 3">TBRC 1851</strain>
    </source>
</reference>